<name>A0AA39FX64_9HYME</name>
<dbReference type="EMBL" id="JAQQBS010000001">
    <property type="protein sequence ID" value="KAK0177502.1"/>
    <property type="molecule type" value="Genomic_DNA"/>
</dbReference>
<evidence type="ECO:0000256" key="1">
    <source>
        <dbReference type="SAM" id="Phobius"/>
    </source>
</evidence>
<feature type="transmembrane region" description="Helical" evidence="1">
    <location>
        <begin position="12"/>
        <end position="31"/>
    </location>
</feature>
<protein>
    <submittedName>
        <fullName evidence="2">Uncharacterized protein</fullName>
    </submittedName>
</protein>
<keyword evidence="3" id="KW-1185">Reference proteome</keyword>
<keyword evidence="1" id="KW-0472">Membrane</keyword>
<sequence>MKSCELNLKMIVPSSVGILAVTSGICFFIWSKNYRKRLRTLEIILIIVAKMISYLTSFMSVLEGDKTIDRFNMSTIMILFLLITIEVVVMKVVLFEIEHNDESQYSTHSASLFFDQDDN</sequence>
<reference evidence="2" key="1">
    <citation type="journal article" date="2023" name="bioRxiv">
        <title>Scaffold-level genome assemblies of two parasitoid biocontrol wasps reveal the parthenogenesis mechanism and an associated novel virus.</title>
        <authorList>
            <person name="Inwood S."/>
            <person name="Skelly J."/>
            <person name="Guhlin J."/>
            <person name="Harrop T."/>
            <person name="Goldson S."/>
            <person name="Dearden P."/>
        </authorList>
    </citation>
    <scope>NUCLEOTIDE SEQUENCE</scope>
    <source>
        <strain evidence="2">Irish</strain>
        <tissue evidence="2">Whole body</tissue>
    </source>
</reference>
<comment type="caution">
    <text evidence="2">The sequence shown here is derived from an EMBL/GenBank/DDBJ whole genome shotgun (WGS) entry which is preliminary data.</text>
</comment>
<accession>A0AA39FX64</accession>
<dbReference type="Proteomes" id="UP001168990">
    <property type="component" value="Unassembled WGS sequence"/>
</dbReference>
<feature type="transmembrane region" description="Helical" evidence="1">
    <location>
        <begin position="74"/>
        <end position="94"/>
    </location>
</feature>
<proteinExistence type="predicted"/>
<organism evidence="2 3">
    <name type="scientific">Microctonus aethiopoides</name>
    <dbReference type="NCBI Taxonomy" id="144406"/>
    <lineage>
        <taxon>Eukaryota</taxon>
        <taxon>Metazoa</taxon>
        <taxon>Ecdysozoa</taxon>
        <taxon>Arthropoda</taxon>
        <taxon>Hexapoda</taxon>
        <taxon>Insecta</taxon>
        <taxon>Pterygota</taxon>
        <taxon>Neoptera</taxon>
        <taxon>Endopterygota</taxon>
        <taxon>Hymenoptera</taxon>
        <taxon>Apocrita</taxon>
        <taxon>Ichneumonoidea</taxon>
        <taxon>Braconidae</taxon>
        <taxon>Euphorinae</taxon>
        <taxon>Microctonus</taxon>
    </lineage>
</organism>
<reference evidence="2" key="2">
    <citation type="submission" date="2023-03" db="EMBL/GenBank/DDBJ databases">
        <authorList>
            <person name="Inwood S.N."/>
            <person name="Skelly J.G."/>
            <person name="Guhlin J."/>
            <person name="Harrop T.W.R."/>
            <person name="Goldson S.G."/>
            <person name="Dearden P.K."/>
        </authorList>
    </citation>
    <scope>NUCLEOTIDE SEQUENCE</scope>
    <source>
        <strain evidence="2">Irish</strain>
        <tissue evidence="2">Whole body</tissue>
    </source>
</reference>
<keyword evidence="1" id="KW-1133">Transmembrane helix</keyword>
<keyword evidence="1" id="KW-0812">Transmembrane</keyword>
<evidence type="ECO:0000313" key="2">
    <source>
        <dbReference type="EMBL" id="KAK0177502.1"/>
    </source>
</evidence>
<feature type="transmembrane region" description="Helical" evidence="1">
    <location>
        <begin position="43"/>
        <end position="62"/>
    </location>
</feature>
<evidence type="ECO:0000313" key="3">
    <source>
        <dbReference type="Proteomes" id="UP001168990"/>
    </source>
</evidence>
<gene>
    <name evidence="2" type="ORF">PV328_001551</name>
</gene>
<dbReference type="AlphaFoldDB" id="A0AA39FX64"/>